<proteinExistence type="predicted"/>
<name>A0A540VTX4_9GAMM</name>
<dbReference type="AlphaFoldDB" id="A0A540VTX4"/>
<accession>A0A540VTX4</accession>
<dbReference type="Proteomes" id="UP000315400">
    <property type="component" value="Unassembled WGS sequence"/>
</dbReference>
<gene>
    <name evidence="1" type="ORF">FKY71_04715</name>
</gene>
<sequence>MNAYLDEQVRRLGTGGAPDIGPLSTGERAYIALSAQRYELLPAMYTDPIEAWYRLGPAWRRAVCGWRGWPVEWSDG</sequence>
<comment type="caution">
    <text evidence="1">The sequence shown here is derived from an EMBL/GenBank/DDBJ whole genome shotgun (WGS) entry which is preliminary data.</text>
</comment>
<reference evidence="1 2" key="1">
    <citation type="submission" date="2019-06" db="EMBL/GenBank/DDBJ databases">
        <title>Metagenome assembled Genome of Spiribacter salinus SL48-SHIP from the microbial mat of Salt Lake 48 (Novosibirsk region, Russia).</title>
        <authorList>
            <person name="Shipova A."/>
            <person name="Rozanov A.S."/>
            <person name="Bryanskaya A.V."/>
            <person name="Peltek S.E."/>
        </authorList>
    </citation>
    <scope>NUCLEOTIDE SEQUENCE [LARGE SCALE GENOMIC DNA]</scope>
    <source>
        <strain evidence="1">SL48-SHIP-2</strain>
    </source>
</reference>
<organism evidence="1 2">
    <name type="scientific">Spiribacter salinus</name>
    <dbReference type="NCBI Taxonomy" id="1335746"/>
    <lineage>
        <taxon>Bacteria</taxon>
        <taxon>Pseudomonadati</taxon>
        <taxon>Pseudomonadota</taxon>
        <taxon>Gammaproteobacteria</taxon>
        <taxon>Chromatiales</taxon>
        <taxon>Ectothiorhodospiraceae</taxon>
        <taxon>Spiribacter</taxon>
    </lineage>
</organism>
<evidence type="ECO:0000313" key="2">
    <source>
        <dbReference type="Proteomes" id="UP000315400"/>
    </source>
</evidence>
<protein>
    <submittedName>
        <fullName evidence="1">Uncharacterized protein</fullName>
    </submittedName>
</protein>
<dbReference type="EMBL" id="VIFK01000020">
    <property type="protein sequence ID" value="TQF00215.1"/>
    <property type="molecule type" value="Genomic_DNA"/>
</dbReference>
<evidence type="ECO:0000313" key="1">
    <source>
        <dbReference type="EMBL" id="TQF00215.1"/>
    </source>
</evidence>